<organism evidence="1">
    <name type="scientific">Musca domestica</name>
    <name type="common">House fly</name>
    <dbReference type="NCBI Taxonomy" id="7370"/>
    <lineage>
        <taxon>Eukaryota</taxon>
        <taxon>Metazoa</taxon>
        <taxon>Ecdysozoa</taxon>
        <taxon>Arthropoda</taxon>
        <taxon>Hexapoda</taxon>
        <taxon>Insecta</taxon>
        <taxon>Pterygota</taxon>
        <taxon>Neoptera</taxon>
        <taxon>Endopterygota</taxon>
        <taxon>Diptera</taxon>
        <taxon>Brachycera</taxon>
        <taxon>Muscomorpha</taxon>
        <taxon>Muscoidea</taxon>
        <taxon>Muscidae</taxon>
        <taxon>Musca</taxon>
    </lineage>
</organism>
<dbReference type="VEuPathDB" id="VectorBase:MDOMA2_002357"/>
<accession>A0A1I8NIM4</accession>
<dbReference type="STRING" id="7370.A0A1I8NIM4"/>
<dbReference type="VEuPathDB" id="VectorBase:MDOA015561"/>
<name>A0A1I8NIM4_MUSDO</name>
<dbReference type="RefSeq" id="XP_011296474.2">
    <property type="nucleotide sequence ID" value="XM_011298172.3"/>
</dbReference>
<sequence>MSIFGPEFEQIWPKAGSALKLTEFGKRLLKQCESIKKPENADVDIEAFMKKSSEFPLEFGSNNCRVMSQPKDRYPNIKKQISSAYPVIHERVLQLYLDFLEYKCLYGHSKEKDLYQNMTLEQFVQRLLTKRCVAFVGPMDAYMLINGRVGYGVDYDLIGTDEERNPLILSNCLSYDEVKLSAFLSVSSHSELINNGNRKNMAVIEKDPNKIEREGVVIGLIGARFQRPFVMDYQDIIISREQNVEERGYGPNNSVLQTLKKIFVDKKNYDEKMPCREYRKIWEKFYEDRSYLYCNVKKDNKRFGDIESSNSTAIFDNVVMKKRFTISFDTLLLEAQSRAALLNKQAYVHIVGIGLGVWRAAVQQTTIFLETFHQRVQQLLPKLNNIGVLHFSWFGVDQCGDLKHNGFIESPSHPHGGIKTFLANRNPADKLTESNFGNMLLVISYAWDANALPGNEFWQKHLGDSSDSSTASSTLIAELHNGHINNEWVCGGNLHIASPEYGVIHISDYVHNLKLTKSE</sequence>
<dbReference type="OrthoDB" id="6357136at2759"/>
<protein>
    <submittedName>
        <fullName evidence="1">Uncharacterized protein</fullName>
    </submittedName>
</protein>
<gene>
    <name evidence="1" type="primary">101898587</name>
</gene>
<dbReference type="KEGG" id="mde:101898587"/>
<dbReference type="Pfam" id="PF16062">
    <property type="entry name" value="MavL-like"/>
    <property type="match status" value="1"/>
</dbReference>
<dbReference type="AlphaFoldDB" id="A0A1I8NIM4"/>
<dbReference type="EnsemblMetazoa" id="MDOA015561-RD">
    <property type="protein sequence ID" value="MDOA015561-PD"/>
    <property type="gene ID" value="MDOA015561"/>
</dbReference>
<evidence type="ECO:0000313" key="1">
    <source>
        <dbReference type="EnsemblMetazoa" id="MDOA015561-PD"/>
    </source>
</evidence>
<reference evidence="1" key="1">
    <citation type="submission" date="2020-05" db="UniProtKB">
        <authorList>
            <consortium name="EnsemblMetazoa"/>
        </authorList>
    </citation>
    <scope>IDENTIFICATION</scope>
    <source>
        <strain evidence="1">Aabys</strain>
    </source>
</reference>
<dbReference type="InterPro" id="IPR032063">
    <property type="entry name" value="MavL-like"/>
</dbReference>
<proteinExistence type="predicted"/>